<organism evidence="1 2">
    <name type="scientific">Gluconacetobacter diazotrophicus (strain ATCC 49037 / DSM 5601 / CCUG 37298 / CIP 103539 / LMG 7603 / PAl5)</name>
    <dbReference type="NCBI Taxonomy" id="272568"/>
    <lineage>
        <taxon>Bacteria</taxon>
        <taxon>Pseudomonadati</taxon>
        <taxon>Pseudomonadota</taxon>
        <taxon>Alphaproteobacteria</taxon>
        <taxon>Acetobacterales</taxon>
        <taxon>Acetobacteraceae</taxon>
        <taxon>Gluconacetobacter</taxon>
    </lineage>
</organism>
<accession>A9H047</accession>
<dbReference type="AlphaFoldDB" id="A9H047"/>
<dbReference type="KEGG" id="gdi:GDI0093"/>
<evidence type="ECO:0000313" key="1">
    <source>
        <dbReference type="EMBL" id="CAP54036.1"/>
    </source>
</evidence>
<sequence length="188" mass="19001">MCPQGRRAKLGGPRVLEAVHAGHGTMGRLREALFPFLARTPADRARRNRCGPARQFPIGHAKAPPGPAGRGIAGTSVAVAATVGAGPDQAVGLAVLVVEEIGEDRGVEARIIQLEAQIAASLVGLLGPGRPDLGPVDEHPVAGGVLALASGVGNDTDIADLNREGDDFADIFVAGLPEGADGGHDTAP</sequence>
<name>A9H047_GLUDA</name>
<gene>
    <name evidence="1" type="ordered locus">GDI0093</name>
</gene>
<evidence type="ECO:0000313" key="2">
    <source>
        <dbReference type="Proteomes" id="UP000001176"/>
    </source>
</evidence>
<keyword evidence="2" id="KW-1185">Reference proteome</keyword>
<dbReference type="EMBL" id="AM889285">
    <property type="protein sequence ID" value="CAP54036.1"/>
    <property type="molecule type" value="Genomic_DNA"/>
</dbReference>
<proteinExistence type="predicted"/>
<reference evidence="1 2" key="1">
    <citation type="journal article" date="2009" name="BMC Genomics">
        <title>Complete genome sequence of the sugarcane nitrogen-fixing endophyte Gluconacetobacter diazotrophicus Pal5.</title>
        <authorList>
            <person name="Bertalan M."/>
            <person name="Albano R."/>
            <person name="Padua V."/>
            <person name="Rouws L."/>
            <person name="Rojas C."/>
            <person name="Hemerly A."/>
            <person name="Teixeira K."/>
            <person name="Schwab S."/>
            <person name="Araujo J."/>
            <person name="Oliveira A."/>
            <person name="Franca L."/>
            <person name="Magalhaes V."/>
            <person name="Alqueres S."/>
            <person name="Cardoso A."/>
            <person name="Almeida W."/>
            <person name="Loureiro M.M."/>
            <person name="Nogueira E."/>
            <person name="Cidade D."/>
            <person name="Oliveira D."/>
            <person name="Simao T."/>
            <person name="Macedo J."/>
            <person name="Valadao A."/>
            <person name="Dreschsel M."/>
            <person name="Freitas F."/>
            <person name="Vidal M."/>
            <person name="Guedes H."/>
            <person name="Rodrigues E."/>
            <person name="Meneses C."/>
            <person name="Brioso P."/>
            <person name="Pozzer L."/>
            <person name="Figueiredo D."/>
            <person name="Montano H."/>
            <person name="Junior J."/>
            <person name="Filho G."/>
            <person name="Flores V."/>
            <person name="Ferreira B."/>
            <person name="Branco A."/>
            <person name="Gonzalez P."/>
            <person name="Guillobel H."/>
            <person name="Lemos M."/>
            <person name="Seibel L."/>
            <person name="Macedo J."/>
            <person name="Alves-Ferreira M."/>
            <person name="Sachetto-Martins G."/>
            <person name="Coelho A."/>
            <person name="Santos E."/>
            <person name="Amaral G."/>
            <person name="Neves A."/>
            <person name="Pacheco A.B."/>
            <person name="Carvalho D."/>
            <person name="Lery L."/>
            <person name="Bisch P."/>
            <person name="Rossle S.C."/>
            <person name="Urmenyi T."/>
            <person name="Kruger W.V."/>
            <person name="Martins O."/>
            <person name="Baldani J.I."/>
            <person name="Ferreira P.C."/>
        </authorList>
    </citation>
    <scope>NUCLEOTIDE SEQUENCE [LARGE SCALE GENOMIC DNA]</scope>
    <source>
        <strain evidence="2">ATCC 49037 / DSM 5601 / CCUG 37298 / CIP 103539 / LMG 7603 / PAl5</strain>
    </source>
</reference>
<dbReference type="Proteomes" id="UP000001176">
    <property type="component" value="Chromosome"/>
</dbReference>
<protein>
    <submittedName>
        <fullName evidence="1">Uncharacterized protein</fullName>
    </submittedName>
</protein>